<dbReference type="AlphaFoldDB" id="G7WMK9"/>
<evidence type="ECO:0000256" key="2">
    <source>
        <dbReference type="SAM" id="Phobius"/>
    </source>
</evidence>
<protein>
    <submittedName>
        <fullName evidence="4">Phosphate binding protein</fullName>
    </submittedName>
</protein>
<organism evidence="4 5">
    <name type="scientific">Methanothrix harundinacea (strain 6Ac)</name>
    <name type="common">Methanosaeta harundinacea</name>
    <dbReference type="NCBI Taxonomy" id="1110509"/>
    <lineage>
        <taxon>Archaea</taxon>
        <taxon>Methanobacteriati</taxon>
        <taxon>Methanobacteriota</taxon>
        <taxon>Stenosarchaea group</taxon>
        <taxon>Methanomicrobia</taxon>
        <taxon>Methanotrichales</taxon>
        <taxon>Methanotrichaceae</taxon>
        <taxon>Methanothrix</taxon>
    </lineage>
</organism>
<keyword evidence="2" id="KW-0812">Transmembrane</keyword>
<keyword evidence="2" id="KW-0472">Membrane</keyword>
<dbReference type="InterPro" id="IPR050811">
    <property type="entry name" value="Phosphate_ABC_transporter"/>
</dbReference>
<dbReference type="CDD" id="cd13653">
    <property type="entry name" value="PBP2_phosphate_like_1"/>
    <property type="match status" value="1"/>
</dbReference>
<name>G7WMK9_METH6</name>
<dbReference type="SUPFAM" id="SSF53850">
    <property type="entry name" value="Periplasmic binding protein-like II"/>
    <property type="match status" value="1"/>
</dbReference>
<evidence type="ECO:0000256" key="1">
    <source>
        <dbReference type="ARBA" id="ARBA00022729"/>
    </source>
</evidence>
<keyword evidence="2" id="KW-1133">Transmembrane helix</keyword>
<dbReference type="PANTHER" id="PTHR30570:SF1">
    <property type="entry name" value="PHOSPHATE-BINDING PROTEIN PSTS"/>
    <property type="match status" value="1"/>
</dbReference>
<evidence type="ECO:0000313" key="4">
    <source>
        <dbReference type="EMBL" id="AET63793.1"/>
    </source>
</evidence>
<reference evidence="4 5" key="1">
    <citation type="journal article" date="2012" name="PLoS ONE">
        <title>The genome characteristics and predicted function of methyl-group oxidation pathway in the obligate aceticlastic methanogens, Methanosaeta spp.</title>
        <authorList>
            <person name="Zhu J."/>
            <person name="Zheng H."/>
            <person name="Ai G."/>
            <person name="Zhang G."/>
            <person name="Liu D."/>
            <person name="Liu X."/>
            <person name="Dong X."/>
        </authorList>
    </citation>
    <scope>NUCLEOTIDE SEQUENCE [LARGE SCALE GENOMIC DNA]</scope>
    <source>
        <strain evidence="4 5">6Ac</strain>
    </source>
</reference>
<dbReference type="InterPro" id="IPR024370">
    <property type="entry name" value="PBP_domain"/>
</dbReference>
<evidence type="ECO:0000259" key="3">
    <source>
        <dbReference type="Pfam" id="PF12849"/>
    </source>
</evidence>
<dbReference type="EMBL" id="CP003117">
    <property type="protein sequence ID" value="AET63793.1"/>
    <property type="molecule type" value="Genomic_DNA"/>
</dbReference>
<dbReference type="Proteomes" id="UP000005877">
    <property type="component" value="Chromosome"/>
</dbReference>
<dbReference type="PANTHER" id="PTHR30570">
    <property type="entry name" value="PERIPLASMIC PHOSPHATE BINDING COMPONENT OF PHOSPHATE ABC TRANSPORTER"/>
    <property type="match status" value="1"/>
</dbReference>
<dbReference type="Pfam" id="PF12849">
    <property type="entry name" value="PBP_like_2"/>
    <property type="match status" value="1"/>
</dbReference>
<keyword evidence="5" id="KW-1185">Reference proteome</keyword>
<dbReference type="PATRIC" id="fig|1110509.7.peg.454"/>
<sequence>MGPGPSLCMEPFFLDSRKVNPSLRADDPVLLPMGEGRWRGKIDIILREVLKRMTRPESVLTWVVVAVFVAAGAVLYLIAGDELLRDHLEGASSTISVAGSTTVLPLAEACAREFHKGQRDAVVTVAGGGTDAGIEELAAGKIDIAMASRKVGEGEMEGLGASFEEHPIALDGVAIVVSRPIFEAGVDELSRHQVSAIYSGDVASWKDLGGPDLEIVAVSRSHGSGTGEIFSERVATPGVSIYLDSGADVERYVARSDRAIGYIGLNLAFDDELGVIAYEGVVPSAASVRDGSYPLARTLYMYTLGEADPEEVAFLEFVTGEGGRSIAEDLGFVPISA</sequence>
<dbReference type="KEGG" id="mhi:Mhar_0407"/>
<feature type="transmembrane region" description="Helical" evidence="2">
    <location>
        <begin position="59"/>
        <end position="79"/>
    </location>
</feature>
<feature type="domain" description="PBP" evidence="3">
    <location>
        <begin position="91"/>
        <end position="320"/>
    </location>
</feature>
<gene>
    <name evidence="4" type="ordered locus">Mhar_0407</name>
</gene>
<dbReference type="Gene3D" id="3.40.190.10">
    <property type="entry name" value="Periplasmic binding protein-like II"/>
    <property type="match status" value="2"/>
</dbReference>
<evidence type="ECO:0000313" key="5">
    <source>
        <dbReference type="Proteomes" id="UP000005877"/>
    </source>
</evidence>
<dbReference type="HOGENOM" id="CLU_026228_5_1_2"/>
<keyword evidence="1" id="KW-0732">Signal</keyword>
<accession>G7WMK9</accession>
<dbReference type="STRING" id="1110509.Mhar_0407"/>
<proteinExistence type="predicted"/>